<gene>
    <name evidence="2" type="ORF">ACFQ1S_14350</name>
</gene>
<evidence type="ECO:0000259" key="1">
    <source>
        <dbReference type="Pfam" id="PF00668"/>
    </source>
</evidence>
<dbReference type="Pfam" id="PF00668">
    <property type="entry name" value="Condensation"/>
    <property type="match status" value="1"/>
</dbReference>
<dbReference type="PANTHER" id="PTHR45527">
    <property type="entry name" value="NONRIBOSOMAL PEPTIDE SYNTHETASE"/>
    <property type="match status" value="1"/>
</dbReference>
<comment type="caution">
    <text evidence="2">The sequence shown here is derived from an EMBL/GenBank/DDBJ whole genome shotgun (WGS) entry which is preliminary data.</text>
</comment>
<proteinExistence type="predicted"/>
<dbReference type="EMBL" id="JBHTIS010000740">
    <property type="protein sequence ID" value="MFD1046648.1"/>
    <property type="molecule type" value="Genomic_DNA"/>
</dbReference>
<evidence type="ECO:0000313" key="3">
    <source>
        <dbReference type="Proteomes" id="UP001597045"/>
    </source>
</evidence>
<dbReference type="Gene3D" id="3.30.559.10">
    <property type="entry name" value="Chloramphenicol acetyltransferase-like domain"/>
    <property type="match status" value="1"/>
</dbReference>
<reference evidence="3" key="1">
    <citation type="journal article" date="2019" name="Int. J. Syst. Evol. Microbiol.">
        <title>The Global Catalogue of Microorganisms (GCM) 10K type strain sequencing project: providing services to taxonomists for standard genome sequencing and annotation.</title>
        <authorList>
            <consortium name="The Broad Institute Genomics Platform"/>
            <consortium name="The Broad Institute Genome Sequencing Center for Infectious Disease"/>
            <person name="Wu L."/>
            <person name="Ma J."/>
        </authorList>
    </citation>
    <scope>NUCLEOTIDE SEQUENCE [LARGE SCALE GENOMIC DNA]</scope>
    <source>
        <strain evidence="3">JCM 31486</strain>
    </source>
</reference>
<keyword evidence="3" id="KW-1185">Reference proteome</keyword>
<feature type="domain" description="Condensation" evidence="1">
    <location>
        <begin position="5"/>
        <end position="189"/>
    </location>
</feature>
<dbReference type="Proteomes" id="UP001597045">
    <property type="component" value="Unassembled WGS sequence"/>
</dbReference>
<protein>
    <submittedName>
        <fullName evidence="2">Condensation domain-containing protein</fullName>
    </submittedName>
</protein>
<evidence type="ECO:0000313" key="2">
    <source>
        <dbReference type="EMBL" id="MFD1046648.1"/>
    </source>
</evidence>
<dbReference type="SUPFAM" id="SSF52777">
    <property type="entry name" value="CoA-dependent acyltransferases"/>
    <property type="match status" value="1"/>
</dbReference>
<dbReference type="InterPro" id="IPR023213">
    <property type="entry name" value="CAT-like_dom_sf"/>
</dbReference>
<name>A0ABW3M9F5_9PSEU</name>
<accession>A0ABW3M9F5</accession>
<organism evidence="2 3">
    <name type="scientific">Kibdelosporangium lantanae</name>
    <dbReference type="NCBI Taxonomy" id="1497396"/>
    <lineage>
        <taxon>Bacteria</taxon>
        <taxon>Bacillati</taxon>
        <taxon>Actinomycetota</taxon>
        <taxon>Actinomycetes</taxon>
        <taxon>Pseudonocardiales</taxon>
        <taxon>Pseudonocardiaceae</taxon>
        <taxon>Kibdelosporangium</taxon>
    </lineage>
</organism>
<sequence>MSEPMLPLTAGQAGMWLAHQVDSSNPMYSIAECVEIDGPIDPDLFDQALHRLVDEADALRVRFVPGAETPRQVVQESLEWSVRHVTVEDPERWMADEVAVPFDVTTSPLFTFALLRVSDTRWTWFIKLHHTIVDGYSSALFTARVAAIYTALVAGSPVPPNPFGPLGDLVQADEDYRASSDFARDRDYWL</sequence>
<dbReference type="PANTHER" id="PTHR45527:SF1">
    <property type="entry name" value="FATTY ACID SYNTHASE"/>
    <property type="match status" value="1"/>
</dbReference>
<feature type="non-terminal residue" evidence="2">
    <location>
        <position position="190"/>
    </location>
</feature>
<dbReference type="InterPro" id="IPR001242">
    <property type="entry name" value="Condensation_dom"/>
</dbReference>